<reference evidence="1 2" key="1">
    <citation type="journal article" date="2018" name="Front. Plant Sci.">
        <title>Red Clover (Trifolium pratense) and Zigzag Clover (T. medium) - A Picture of Genomic Similarities and Differences.</title>
        <authorList>
            <person name="Dluhosova J."/>
            <person name="Istvanek J."/>
            <person name="Nedelnik J."/>
            <person name="Repkova J."/>
        </authorList>
    </citation>
    <scope>NUCLEOTIDE SEQUENCE [LARGE SCALE GENOMIC DNA]</scope>
    <source>
        <strain evidence="2">cv. 10/8</strain>
        <tissue evidence="1">Leaf</tissue>
    </source>
</reference>
<proteinExistence type="predicted"/>
<protein>
    <submittedName>
        <fullName evidence="1">Uncharacterized protein</fullName>
    </submittedName>
</protein>
<evidence type="ECO:0000313" key="2">
    <source>
        <dbReference type="Proteomes" id="UP000265520"/>
    </source>
</evidence>
<dbReference type="EMBL" id="LXQA011430045">
    <property type="protein sequence ID" value="MCI96992.1"/>
    <property type="molecule type" value="Genomic_DNA"/>
</dbReference>
<feature type="non-terminal residue" evidence="1">
    <location>
        <position position="47"/>
    </location>
</feature>
<sequence length="47" mass="5024">MTGRTNAQIAEALATLAGIMARIINRAGKIEIPGTQWTSADSRCYNS</sequence>
<organism evidence="1 2">
    <name type="scientific">Trifolium medium</name>
    <dbReference type="NCBI Taxonomy" id="97028"/>
    <lineage>
        <taxon>Eukaryota</taxon>
        <taxon>Viridiplantae</taxon>
        <taxon>Streptophyta</taxon>
        <taxon>Embryophyta</taxon>
        <taxon>Tracheophyta</taxon>
        <taxon>Spermatophyta</taxon>
        <taxon>Magnoliopsida</taxon>
        <taxon>eudicotyledons</taxon>
        <taxon>Gunneridae</taxon>
        <taxon>Pentapetalae</taxon>
        <taxon>rosids</taxon>
        <taxon>fabids</taxon>
        <taxon>Fabales</taxon>
        <taxon>Fabaceae</taxon>
        <taxon>Papilionoideae</taxon>
        <taxon>50 kb inversion clade</taxon>
        <taxon>NPAAA clade</taxon>
        <taxon>Hologalegina</taxon>
        <taxon>IRL clade</taxon>
        <taxon>Trifolieae</taxon>
        <taxon>Trifolium</taxon>
    </lineage>
</organism>
<keyword evidence="2" id="KW-1185">Reference proteome</keyword>
<comment type="caution">
    <text evidence="1">The sequence shown here is derived from an EMBL/GenBank/DDBJ whole genome shotgun (WGS) entry which is preliminary data.</text>
</comment>
<dbReference type="AlphaFoldDB" id="A0A392WB85"/>
<dbReference type="Proteomes" id="UP000265520">
    <property type="component" value="Unassembled WGS sequence"/>
</dbReference>
<evidence type="ECO:0000313" key="1">
    <source>
        <dbReference type="EMBL" id="MCI96992.1"/>
    </source>
</evidence>
<name>A0A392WB85_9FABA</name>
<accession>A0A392WB85</accession>